<evidence type="ECO:0000256" key="8">
    <source>
        <dbReference type="ARBA" id="ARBA00047391"/>
    </source>
</evidence>
<sequence length="311" mass="33677">MRRIENLEEHGEVIEMKKIAIIGVEMDLGQSRRGVDMGPNALRYAGLDYQLRQLGYILEDYGNIRTPVRDMLPAEGGLALLPSVVEVCEEVYRISRKAIAAGQLPIFLGGDHSIAMGSIGGVTHVEPVGMLWIDAHGDFNTPETSLSGNAHGMPLAALLGYGSPELVDLGRPGPKLIANQVVLIGVRNLDSREKLLLKESGITVYTMREVDERGMVTVAREALDHLGHLSRLHVSLDIDSLDPAEAPGVGTPNFGGLTYREAHLLMEIIADNACIGSIDVVEINPILDQRNHTSEIAVSLITSLLGKEREG</sequence>
<feature type="binding site" evidence="10">
    <location>
        <position position="138"/>
    </location>
    <ligand>
        <name>Mn(2+)</name>
        <dbReference type="ChEBI" id="CHEBI:29035"/>
        <label>1</label>
    </ligand>
</feature>
<protein>
    <recommendedName>
        <fullName evidence="3 9">Arginase</fullName>
        <ecNumber evidence="2 9">3.5.3.1</ecNumber>
    </recommendedName>
</protein>
<dbReference type="PANTHER" id="PTHR43782:SF3">
    <property type="entry name" value="ARGINASE"/>
    <property type="match status" value="1"/>
</dbReference>
<dbReference type="SUPFAM" id="SSF52768">
    <property type="entry name" value="Arginase/deacetylase"/>
    <property type="match status" value="1"/>
</dbReference>
<reference evidence="14" key="1">
    <citation type="submission" date="2019-02" db="EMBL/GenBank/DDBJ databases">
        <authorList>
            <person name="Gruber-Vodicka R. H."/>
            <person name="Seah K. B. B."/>
        </authorList>
    </citation>
    <scope>NUCLEOTIDE SEQUENCE</scope>
    <source>
        <strain evidence="14">BECK_BY1</strain>
    </source>
</reference>
<dbReference type="GO" id="GO:0004053">
    <property type="term" value="F:arginase activity"/>
    <property type="evidence" value="ECO:0007669"/>
    <property type="project" value="UniProtKB-UniRule"/>
</dbReference>
<dbReference type="GO" id="GO:0030145">
    <property type="term" value="F:manganese ion binding"/>
    <property type="evidence" value="ECO:0007669"/>
    <property type="project" value="TreeGrafter"/>
</dbReference>
<organism evidence="14">
    <name type="scientific">Candidatus Kentrum sp. TUN</name>
    <dbReference type="NCBI Taxonomy" id="2126343"/>
    <lineage>
        <taxon>Bacteria</taxon>
        <taxon>Pseudomonadati</taxon>
        <taxon>Pseudomonadota</taxon>
        <taxon>Gammaproteobacteria</taxon>
        <taxon>Candidatus Kentrum</taxon>
    </lineage>
</organism>
<comment type="similarity">
    <text evidence="11 12">Belongs to the arginase family.</text>
</comment>
<keyword evidence="6 12" id="KW-0378">Hydrolase</keyword>
<dbReference type="CDD" id="cd09989">
    <property type="entry name" value="Arginase"/>
    <property type="match status" value="1"/>
</dbReference>
<dbReference type="InterPro" id="IPR020855">
    <property type="entry name" value="Ureohydrolase_Mn_BS"/>
</dbReference>
<accession>A0A450ZAW0</accession>
<evidence type="ECO:0000256" key="5">
    <source>
        <dbReference type="ARBA" id="ARBA00022723"/>
    </source>
</evidence>
<dbReference type="InterPro" id="IPR006035">
    <property type="entry name" value="Ureohydrolase"/>
</dbReference>
<keyword evidence="5 10" id="KW-0479">Metal-binding</keyword>
<dbReference type="PROSITE" id="PS01053">
    <property type="entry name" value="ARGINASE_1"/>
    <property type="match status" value="1"/>
</dbReference>
<evidence type="ECO:0000256" key="11">
    <source>
        <dbReference type="PROSITE-ProRule" id="PRU00742"/>
    </source>
</evidence>
<feature type="binding site" evidence="10">
    <location>
        <position position="237"/>
    </location>
    <ligand>
        <name>Mn(2+)</name>
        <dbReference type="ChEBI" id="CHEBI:29035"/>
        <label>1</label>
    </ligand>
</feature>
<feature type="binding site" evidence="10">
    <location>
        <position position="136"/>
    </location>
    <ligand>
        <name>Mn(2+)</name>
        <dbReference type="ChEBI" id="CHEBI:29035"/>
        <label>1</label>
    </ligand>
</feature>
<evidence type="ECO:0000256" key="4">
    <source>
        <dbReference type="ARBA" id="ARBA00022503"/>
    </source>
</evidence>
<evidence type="ECO:0000256" key="10">
    <source>
        <dbReference type="PIRSR" id="PIRSR036979-1"/>
    </source>
</evidence>
<keyword evidence="7 10" id="KW-0464">Manganese</keyword>
<evidence type="ECO:0000256" key="7">
    <source>
        <dbReference type="ARBA" id="ARBA00023211"/>
    </source>
</evidence>
<dbReference type="PIRSF" id="PIRSF036979">
    <property type="entry name" value="Arginase"/>
    <property type="match status" value="1"/>
</dbReference>
<dbReference type="Gene3D" id="3.40.800.10">
    <property type="entry name" value="Ureohydrolase domain"/>
    <property type="match status" value="1"/>
</dbReference>
<dbReference type="UniPathway" id="UPA00158">
    <property type="reaction ID" value="UER00270"/>
</dbReference>
<dbReference type="InterPro" id="IPR014033">
    <property type="entry name" value="Arginase"/>
</dbReference>
<dbReference type="EMBL" id="CAADFX010000003">
    <property type="protein sequence ID" value="VFK50913.1"/>
    <property type="molecule type" value="Genomic_DNA"/>
</dbReference>
<dbReference type="Pfam" id="PF00491">
    <property type="entry name" value="Arginase"/>
    <property type="match status" value="1"/>
</dbReference>
<evidence type="ECO:0000256" key="1">
    <source>
        <dbReference type="ARBA" id="ARBA00005098"/>
    </source>
</evidence>
<dbReference type="PRINTS" id="PR00116">
    <property type="entry name" value="ARGINASE"/>
</dbReference>
<dbReference type="InterPro" id="IPR023696">
    <property type="entry name" value="Ureohydrolase_dom_sf"/>
</dbReference>
<dbReference type="NCBIfam" id="TIGR01229">
    <property type="entry name" value="rocF_arginase"/>
    <property type="match status" value="1"/>
</dbReference>
<evidence type="ECO:0000256" key="12">
    <source>
        <dbReference type="RuleBase" id="RU003684"/>
    </source>
</evidence>
<feature type="binding site" evidence="10">
    <location>
        <position position="239"/>
    </location>
    <ligand>
        <name>Mn(2+)</name>
        <dbReference type="ChEBI" id="CHEBI:29035"/>
        <label>1</label>
    </ligand>
</feature>
<comment type="catalytic activity">
    <reaction evidence="8 13">
        <text>L-arginine + H2O = urea + L-ornithine</text>
        <dbReference type="Rhea" id="RHEA:20569"/>
        <dbReference type="ChEBI" id="CHEBI:15377"/>
        <dbReference type="ChEBI" id="CHEBI:16199"/>
        <dbReference type="ChEBI" id="CHEBI:32682"/>
        <dbReference type="ChEBI" id="CHEBI:46911"/>
        <dbReference type="EC" id="3.5.3.1"/>
    </reaction>
</comment>
<dbReference type="GO" id="GO:0000050">
    <property type="term" value="P:urea cycle"/>
    <property type="evidence" value="ECO:0007669"/>
    <property type="project" value="UniProtKB-UniPathway"/>
</dbReference>
<gene>
    <name evidence="14" type="ORF">BECKTUN1418D_GA0071000_100319</name>
</gene>
<evidence type="ECO:0000256" key="13">
    <source>
        <dbReference type="RuleBase" id="RU361159"/>
    </source>
</evidence>
<dbReference type="GO" id="GO:0005737">
    <property type="term" value="C:cytoplasm"/>
    <property type="evidence" value="ECO:0007669"/>
    <property type="project" value="TreeGrafter"/>
</dbReference>
<keyword evidence="4 13" id="KW-0056">Arginine metabolism</keyword>
<evidence type="ECO:0000256" key="6">
    <source>
        <dbReference type="ARBA" id="ARBA00022801"/>
    </source>
</evidence>
<dbReference type="AlphaFoldDB" id="A0A450ZAW0"/>
<comment type="pathway">
    <text evidence="1">Nitrogen metabolism; urea cycle; L-ornithine and urea from L-arginine: step 1/1.</text>
</comment>
<evidence type="ECO:0000313" key="14">
    <source>
        <dbReference type="EMBL" id="VFK50913.1"/>
    </source>
</evidence>
<dbReference type="FunFam" id="3.40.800.10:FF:000012">
    <property type="entry name" value="Arginase"/>
    <property type="match status" value="1"/>
</dbReference>
<feature type="binding site" evidence="10">
    <location>
        <position position="112"/>
    </location>
    <ligand>
        <name>Mn(2+)</name>
        <dbReference type="ChEBI" id="CHEBI:29035"/>
        <label>1</label>
    </ligand>
</feature>
<proteinExistence type="inferred from homology"/>
<dbReference type="PANTHER" id="PTHR43782">
    <property type="entry name" value="ARGINASE"/>
    <property type="match status" value="1"/>
</dbReference>
<evidence type="ECO:0000256" key="2">
    <source>
        <dbReference type="ARBA" id="ARBA00012168"/>
    </source>
</evidence>
<evidence type="ECO:0000256" key="9">
    <source>
        <dbReference type="NCBIfam" id="TIGR01229"/>
    </source>
</evidence>
<dbReference type="PROSITE" id="PS51409">
    <property type="entry name" value="ARGINASE_2"/>
    <property type="match status" value="1"/>
</dbReference>
<name>A0A450ZAW0_9GAMM</name>
<dbReference type="EC" id="3.5.3.1" evidence="2 9"/>
<feature type="binding site" evidence="10">
    <location>
        <position position="134"/>
    </location>
    <ligand>
        <name>Mn(2+)</name>
        <dbReference type="ChEBI" id="CHEBI:29035"/>
        <label>1</label>
    </ligand>
</feature>
<comment type="cofactor">
    <cofactor evidence="10 13">
        <name>Mn(2+)</name>
        <dbReference type="ChEBI" id="CHEBI:29035"/>
    </cofactor>
    <text evidence="10 13">Binds 2 manganese ions per subunit.</text>
</comment>
<dbReference type="GO" id="GO:0006525">
    <property type="term" value="P:arginine metabolic process"/>
    <property type="evidence" value="ECO:0007669"/>
    <property type="project" value="UniProtKB-KW"/>
</dbReference>
<evidence type="ECO:0000256" key="3">
    <source>
        <dbReference type="ARBA" id="ARBA00018123"/>
    </source>
</evidence>